<reference evidence="2" key="1">
    <citation type="submission" date="2021-03" db="EMBL/GenBank/DDBJ databases">
        <title>Revisited historic fungal species revealed as producer of novel bioactive compounds through whole genome sequencing and comparative genomics.</title>
        <authorList>
            <person name="Vignolle G.A."/>
            <person name="Hochenegger N."/>
            <person name="Mach R.L."/>
            <person name="Mach-Aigner A.R."/>
            <person name="Javad Rahimi M."/>
            <person name="Salim K.A."/>
            <person name="Chan C.M."/>
            <person name="Lim L.B.L."/>
            <person name="Cai F."/>
            <person name="Druzhinina I.S."/>
            <person name="U'Ren J.M."/>
            <person name="Derntl C."/>
        </authorList>
    </citation>
    <scope>NUCLEOTIDE SEQUENCE</scope>
    <source>
        <strain evidence="2">TUCIM 5799</strain>
    </source>
</reference>
<feature type="region of interest" description="Disordered" evidence="1">
    <location>
        <begin position="536"/>
        <end position="560"/>
    </location>
</feature>
<feature type="compositionally biased region" description="Polar residues" evidence="1">
    <location>
        <begin position="543"/>
        <end position="556"/>
    </location>
</feature>
<sequence length="597" mass="66345">MPNWTARLPFRRGTNTAYQASMADSCDPTESCFPQNTPSSAAAGPSILKKGSNISIPQIIITLDPSDENDGHCKSKFIDIIPATERPMYIVTYNGGEYHRIRPTPIQSQDPFIHASPNKRLAASIESGSLKTGICRISECEYCNLCDRFNIDAFAEQKALLGESNLWNDWDPYFHWIMNEQIPHFGDDNLGSGSKKTGPCWISDCETCSAEDRETLSNEECNCSRNKKSLTIKCICRHRQPYHGCRAVTKGVRKVPAFPSRLCTIPANRPNGKCTHCKEMNYLLSSLHKGGHSITDFTDMEKFHNHILLRRLAFALSPKAARPSDVGPLTFNHVFGVVTFDLPSPVPKSVVFSIDYDARIYHRKSQWKPARDPSPYPRMAKAVDERGDGMRGRSVTFKLLPQLSDEEQRGRASTRTAVRSRKATPHPKVARGGLIPRPMLRDEPLGRPSFLKRRSSCPGPFPKKPRPTTGYLELTVAGSSTIPHTHSSPPTPGFTYIPKDTASTITRSPPTPGFTFISNDGSIRETAAFSSLAEWDGQDYDNSHGQDQGQASTNTDDLPEVPEPSFFKKCLILLQVIDNPMVCKGCELDIHACECSQ</sequence>
<name>A0A9P9WS97_9PEZI</name>
<dbReference type="Proteomes" id="UP000829685">
    <property type="component" value="Unassembled WGS sequence"/>
</dbReference>
<dbReference type="AlphaFoldDB" id="A0A9P9WS97"/>
<keyword evidence="3" id="KW-1185">Reference proteome</keyword>
<evidence type="ECO:0000313" key="2">
    <source>
        <dbReference type="EMBL" id="KAI1877601.1"/>
    </source>
</evidence>
<proteinExistence type="predicted"/>
<accession>A0A9P9WS97</accession>
<protein>
    <submittedName>
        <fullName evidence="2">Uncharacterized protein</fullName>
    </submittedName>
</protein>
<organism evidence="2 3">
    <name type="scientific">Neoarthrinium moseri</name>
    <dbReference type="NCBI Taxonomy" id="1658444"/>
    <lineage>
        <taxon>Eukaryota</taxon>
        <taxon>Fungi</taxon>
        <taxon>Dikarya</taxon>
        <taxon>Ascomycota</taxon>
        <taxon>Pezizomycotina</taxon>
        <taxon>Sordariomycetes</taxon>
        <taxon>Xylariomycetidae</taxon>
        <taxon>Amphisphaeriales</taxon>
        <taxon>Apiosporaceae</taxon>
        <taxon>Neoarthrinium</taxon>
    </lineage>
</organism>
<gene>
    <name evidence="2" type="ORF">JX265_003609</name>
</gene>
<comment type="caution">
    <text evidence="2">The sequence shown here is derived from an EMBL/GenBank/DDBJ whole genome shotgun (WGS) entry which is preliminary data.</text>
</comment>
<dbReference type="EMBL" id="JAFIMR010000006">
    <property type="protein sequence ID" value="KAI1877601.1"/>
    <property type="molecule type" value="Genomic_DNA"/>
</dbReference>
<evidence type="ECO:0000313" key="3">
    <source>
        <dbReference type="Proteomes" id="UP000829685"/>
    </source>
</evidence>
<evidence type="ECO:0000256" key="1">
    <source>
        <dbReference type="SAM" id="MobiDB-lite"/>
    </source>
</evidence>
<feature type="region of interest" description="Disordered" evidence="1">
    <location>
        <begin position="404"/>
        <end position="469"/>
    </location>
</feature>
<feature type="compositionally biased region" description="Basic residues" evidence="1">
    <location>
        <begin position="418"/>
        <end position="429"/>
    </location>
</feature>